<gene>
    <name evidence="2" type="ORF">BDA99DRAFT_563228</name>
</gene>
<reference evidence="2" key="1">
    <citation type="journal article" date="2022" name="IScience">
        <title>Evolution of zygomycete secretomes and the origins of terrestrial fungal ecologies.</title>
        <authorList>
            <person name="Chang Y."/>
            <person name="Wang Y."/>
            <person name="Mondo S."/>
            <person name="Ahrendt S."/>
            <person name="Andreopoulos W."/>
            <person name="Barry K."/>
            <person name="Beard J."/>
            <person name="Benny G.L."/>
            <person name="Blankenship S."/>
            <person name="Bonito G."/>
            <person name="Cuomo C."/>
            <person name="Desiro A."/>
            <person name="Gervers K.A."/>
            <person name="Hundley H."/>
            <person name="Kuo A."/>
            <person name="LaButti K."/>
            <person name="Lang B.F."/>
            <person name="Lipzen A."/>
            <person name="O'Donnell K."/>
            <person name="Pangilinan J."/>
            <person name="Reynolds N."/>
            <person name="Sandor L."/>
            <person name="Smith M.E."/>
            <person name="Tsang A."/>
            <person name="Grigoriev I.V."/>
            <person name="Stajich J.E."/>
            <person name="Spatafora J.W."/>
        </authorList>
    </citation>
    <scope>NUCLEOTIDE SEQUENCE</scope>
    <source>
        <strain evidence="2">RSA 2281</strain>
    </source>
</reference>
<comment type="caution">
    <text evidence="2">The sequence shown here is derived from an EMBL/GenBank/DDBJ whole genome shotgun (WGS) entry which is preliminary data.</text>
</comment>
<dbReference type="EMBL" id="JAIXMP010000027">
    <property type="protein sequence ID" value="KAI9252922.1"/>
    <property type="molecule type" value="Genomic_DNA"/>
</dbReference>
<reference evidence="2" key="2">
    <citation type="submission" date="2023-02" db="EMBL/GenBank/DDBJ databases">
        <authorList>
            <consortium name="DOE Joint Genome Institute"/>
            <person name="Mondo S.J."/>
            <person name="Chang Y."/>
            <person name="Wang Y."/>
            <person name="Ahrendt S."/>
            <person name="Andreopoulos W."/>
            <person name="Barry K."/>
            <person name="Beard J."/>
            <person name="Benny G.L."/>
            <person name="Blankenship S."/>
            <person name="Bonito G."/>
            <person name="Cuomo C."/>
            <person name="Desiro A."/>
            <person name="Gervers K.A."/>
            <person name="Hundley H."/>
            <person name="Kuo A."/>
            <person name="LaButti K."/>
            <person name="Lang B.F."/>
            <person name="Lipzen A."/>
            <person name="O'Donnell K."/>
            <person name="Pangilinan J."/>
            <person name="Reynolds N."/>
            <person name="Sandor L."/>
            <person name="Smith M.W."/>
            <person name="Tsang A."/>
            <person name="Grigoriev I.V."/>
            <person name="Stajich J.E."/>
            <person name="Spatafora J.W."/>
        </authorList>
    </citation>
    <scope>NUCLEOTIDE SEQUENCE</scope>
    <source>
        <strain evidence="2">RSA 2281</strain>
    </source>
</reference>
<feature type="region of interest" description="Disordered" evidence="1">
    <location>
        <begin position="41"/>
        <end position="85"/>
    </location>
</feature>
<protein>
    <submittedName>
        <fullName evidence="2">Uncharacterized protein</fullName>
    </submittedName>
</protein>
<evidence type="ECO:0000313" key="3">
    <source>
        <dbReference type="Proteomes" id="UP001209540"/>
    </source>
</evidence>
<keyword evidence="3" id="KW-1185">Reference proteome</keyword>
<dbReference type="AlphaFoldDB" id="A0AAD5K3R1"/>
<accession>A0AAD5K3R1</accession>
<name>A0AAD5K3R1_9FUNG</name>
<sequence>MVTYFQNTPLTTVTLNFELNGYKNWQRKMCRFREKRSQRLQEDGDSYLTASEPNNLDIDTPTATTETSLEHHDSTSSKLTPGSIPVHYLQKDKDKEEYEKWSIKYENMDHNGQFLYLYNNQQVTNNNARKAKIIRQNTKVLKYSHTATKEEGCYLSKILKCKSINEMISIQCSMFELESVSDTMVLNTSVVVLYTKHLKHPVQPLDYILNNLPRNEVVLGNKRWIKAWPALIRVLREIDFLSHADADFNLDDEPDPEVTMKQQQNNTQS</sequence>
<organism evidence="2 3">
    <name type="scientific">Phascolomyces articulosus</name>
    <dbReference type="NCBI Taxonomy" id="60185"/>
    <lineage>
        <taxon>Eukaryota</taxon>
        <taxon>Fungi</taxon>
        <taxon>Fungi incertae sedis</taxon>
        <taxon>Mucoromycota</taxon>
        <taxon>Mucoromycotina</taxon>
        <taxon>Mucoromycetes</taxon>
        <taxon>Mucorales</taxon>
        <taxon>Lichtheimiaceae</taxon>
        <taxon>Phascolomyces</taxon>
    </lineage>
</organism>
<dbReference type="Proteomes" id="UP001209540">
    <property type="component" value="Unassembled WGS sequence"/>
</dbReference>
<evidence type="ECO:0000313" key="2">
    <source>
        <dbReference type="EMBL" id="KAI9252922.1"/>
    </source>
</evidence>
<evidence type="ECO:0000256" key="1">
    <source>
        <dbReference type="SAM" id="MobiDB-lite"/>
    </source>
</evidence>
<proteinExistence type="predicted"/>